<dbReference type="InterPro" id="IPR010998">
    <property type="entry name" value="Integrase_recombinase_N"/>
</dbReference>
<protein>
    <recommendedName>
        <fullName evidence="3">Core-binding (CB) domain-containing protein</fullName>
    </recommendedName>
</protein>
<organism evidence="4">
    <name type="scientific">uncultured bacterium 52B7</name>
    <dbReference type="NCBI Taxonomy" id="933047"/>
    <lineage>
        <taxon>Bacteria</taxon>
        <taxon>environmental samples</taxon>
    </lineage>
</organism>
<dbReference type="InterPro" id="IPR025269">
    <property type="entry name" value="SAM-like_dom"/>
</dbReference>
<evidence type="ECO:0000313" key="4">
    <source>
        <dbReference type="EMBL" id="ADR74160.1"/>
    </source>
</evidence>
<proteinExistence type="predicted"/>
<reference evidence="4" key="1">
    <citation type="journal article" date="2010" name="PLoS ONE">
        <title>Functional metagenomics: a high throughput screening method to decipher microbiota-driven NF-kappaB modulation in the human gut.</title>
        <authorList>
            <person name="Lakhdari O."/>
            <person name="Cultrone A."/>
            <person name="Tap J."/>
            <person name="Gloux K."/>
            <person name="Bernard F."/>
            <person name="Ehrlich S.D."/>
            <person name="Lefevre F."/>
            <person name="Dore J."/>
            <person name="Blottiere H.M."/>
        </authorList>
    </citation>
    <scope>NUCLEOTIDE SEQUENCE</scope>
</reference>
<dbReference type="PROSITE" id="PS51900">
    <property type="entry name" value="CB"/>
    <property type="match status" value="1"/>
</dbReference>
<dbReference type="GO" id="GO:0003677">
    <property type="term" value="F:DNA binding"/>
    <property type="evidence" value="ECO:0007669"/>
    <property type="project" value="UniProtKB-UniRule"/>
</dbReference>
<dbReference type="Pfam" id="PF13102">
    <property type="entry name" value="Phage_int_SAM_5"/>
    <property type="match status" value="1"/>
</dbReference>
<dbReference type="Gene3D" id="1.10.150.130">
    <property type="match status" value="1"/>
</dbReference>
<keyword evidence="1 2" id="KW-0238">DNA-binding</keyword>
<dbReference type="InterPro" id="IPR044068">
    <property type="entry name" value="CB"/>
</dbReference>
<evidence type="ECO:0000259" key="3">
    <source>
        <dbReference type="PROSITE" id="PS51900"/>
    </source>
</evidence>
<sequence length="171" mass="19926">MATLKLTIFKAKVLKDGRHKIRVAVCHKQETCYIITRFIIDNLSQFKNGQVVKRPDAAMINTKLRNLLNKYQERLDKIDNPGIYSCTQLKDFILRESMDTQGESFKSVCDAYIEELFKNSKTNYANMMRESEAHFLKFLRGDVRLVDITPELIEQYAAYLEKRIGAGRHWG</sequence>
<evidence type="ECO:0000256" key="1">
    <source>
        <dbReference type="ARBA" id="ARBA00023125"/>
    </source>
</evidence>
<accession>E5KWP3</accession>
<dbReference type="AlphaFoldDB" id="E5KWP3"/>
<evidence type="ECO:0000256" key="2">
    <source>
        <dbReference type="PROSITE-ProRule" id="PRU01248"/>
    </source>
</evidence>
<name>E5KWP3_9BACT</name>
<dbReference type="EMBL" id="HQ231916">
    <property type="protein sequence ID" value="ADR74160.1"/>
    <property type="molecule type" value="Genomic_DNA"/>
</dbReference>
<feature type="domain" description="Core-binding (CB)" evidence="3">
    <location>
        <begin position="103"/>
        <end position="171"/>
    </location>
</feature>